<dbReference type="KEGG" id="bcau:I6G59_04465"/>
<dbReference type="AlphaFoldDB" id="A0A7T2WP49"/>
<name>A0A7T2WP49_9MICO</name>
<proteinExistence type="predicted"/>
<dbReference type="Pfam" id="PF00551">
    <property type="entry name" value="Formyl_trans_N"/>
    <property type="match status" value="1"/>
</dbReference>
<dbReference type="GO" id="GO:0004479">
    <property type="term" value="F:methionyl-tRNA formyltransferase activity"/>
    <property type="evidence" value="ECO:0007669"/>
    <property type="project" value="TreeGrafter"/>
</dbReference>
<dbReference type="PANTHER" id="PTHR11138">
    <property type="entry name" value="METHIONYL-TRNA FORMYLTRANSFERASE"/>
    <property type="match status" value="1"/>
</dbReference>
<evidence type="ECO:0000313" key="3">
    <source>
        <dbReference type="Proteomes" id="UP000594979"/>
    </source>
</evidence>
<sequence>MVGEMTRMVLFTETNSVFGSYFLTRLARHDDVILAAVVLREPGALCDYYLDEPEPLDLAKDAAELDVHTLRPAHINTDEFITAIGGLAPDYFIVANYQLRLGQRLLAVPSYDALNFHPSPLPRYAGLAPFYWMAENHETQGGVSAVRTTAGLDEGPLVAQQLLALTGGETAREIRDMHFAASWRLFDLVLPTLLDRSYRTWDQDLSKRTYFGHPPAEASLESRV</sequence>
<feature type="domain" description="Formyl transferase N-terminal" evidence="1">
    <location>
        <begin position="10"/>
        <end position="176"/>
    </location>
</feature>
<evidence type="ECO:0000259" key="1">
    <source>
        <dbReference type="Pfam" id="PF00551"/>
    </source>
</evidence>
<gene>
    <name evidence="2" type="ORF">I6G59_04465</name>
</gene>
<keyword evidence="2" id="KW-0808">Transferase</keyword>
<evidence type="ECO:0000313" key="2">
    <source>
        <dbReference type="EMBL" id="QPS34585.1"/>
    </source>
</evidence>
<reference evidence="2 3" key="1">
    <citation type="submission" date="2020-12" db="EMBL/GenBank/DDBJ databases">
        <title>FDA dAtabase for Regulatory Grade micrObial Sequences (FDA-ARGOS): Supporting development and validation of Infectious Disease Dx tests.</title>
        <authorList>
            <person name="Sproer C."/>
            <person name="Gronow S."/>
            <person name="Severitt S."/>
            <person name="Schroder I."/>
            <person name="Tallon L."/>
            <person name="Sadzewicz L."/>
            <person name="Zhao X."/>
            <person name="Boylan J."/>
            <person name="Ott S."/>
            <person name="Bowen H."/>
            <person name="Vavikolanu K."/>
            <person name="Mehta A."/>
            <person name="Aluvathingal J."/>
            <person name="Nadendla S."/>
            <person name="Lowell S."/>
            <person name="Myers T."/>
            <person name="Yan Y."/>
            <person name="Sichtig H."/>
        </authorList>
    </citation>
    <scope>NUCLEOTIDE SEQUENCE [LARGE SCALE GENOMIC DNA]</scope>
    <source>
        <strain evidence="2 3">FDAARGOS_902</strain>
    </source>
</reference>
<dbReference type="EMBL" id="CP065682">
    <property type="protein sequence ID" value="QPS34585.1"/>
    <property type="molecule type" value="Genomic_DNA"/>
</dbReference>
<dbReference type="InterPro" id="IPR036477">
    <property type="entry name" value="Formyl_transf_N_sf"/>
</dbReference>
<organism evidence="2 3">
    <name type="scientific">Brevibacterium casei</name>
    <dbReference type="NCBI Taxonomy" id="33889"/>
    <lineage>
        <taxon>Bacteria</taxon>
        <taxon>Bacillati</taxon>
        <taxon>Actinomycetota</taxon>
        <taxon>Actinomycetes</taxon>
        <taxon>Micrococcales</taxon>
        <taxon>Brevibacteriaceae</taxon>
        <taxon>Brevibacterium</taxon>
    </lineage>
</organism>
<dbReference type="SUPFAM" id="SSF53328">
    <property type="entry name" value="Formyltransferase"/>
    <property type="match status" value="1"/>
</dbReference>
<dbReference type="PANTHER" id="PTHR11138:SF5">
    <property type="entry name" value="METHIONYL-TRNA FORMYLTRANSFERASE, MITOCHONDRIAL"/>
    <property type="match status" value="1"/>
</dbReference>
<dbReference type="Gene3D" id="3.40.50.12230">
    <property type="match status" value="1"/>
</dbReference>
<dbReference type="Proteomes" id="UP000594979">
    <property type="component" value="Chromosome"/>
</dbReference>
<protein>
    <submittedName>
        <fullName evidence="2">Methionyl-tRNA formyltransferase</fullName>
    </submittedName>
</protein>
<accession>A0A7T2WP49</accession>
<dbReference type="GO" id="GO:0005829">
    <property type="term" value="C:cytosol"/>
    <property type="evidence" value="ECO:0007669"/>
    <property type="project" value="TreeGrafter"/>
</dbReference>
<dbReference type="InterPro" id="IPR002376">
    <property type="entry name" value="Formyl_transf_N"/>
</dbReference>